<dbReference type="EMBL" id="CAXDID020000024">
    <property type="protein sequence ID" value="CAL5989948.1"/>
    <property type="molecule type" value="Genomic_DNA"/>
</dbReference>
<dbReference type="AlphaFoldDB" id="A0AA86TPV2"/>
<sequence>MLSIVSILCGPGMMGAGKGGKGGKGKGKFSVADMLKGNYTVEVSTNGVKQEMQWKGTFAPVNGTNEAPLNQMKKNIVDENTTTFDIVATKQIKLESENATHIKLIVDGEVFLDANVALNEQENVYKYALDNETASLKLVIYNGLYSVISIIDKTNKDVFEISFTKERVIAKSPTWMKLLQPLALVANFWFSKKMKAKQAAQQAAMQPPVPKEEEEVKEAKDNEGEEKTDKKAEKKEL</sequence>
<name>A0AA86TPV2_9EUKA</name>
<feature type="compositionally biased region" description="Basic and acidic residues" evidence="1">
    <location>
        <begin position="217"/>
        <end position="237"/>
    </location>
</feature>
<protein>
    <submittedName>
        <fullName evidence="2">Uncharacterized protein</fullName>
    </submittedName>
</protein>
<evidence type="ECO:0000313" key="2">
    <source>
        <dbReference type="EMBL" id="CAI9922347.1"/>
    </source>
</evidence>
<keyword evidence="4" id="KW-1185">Reference proteome</keyword>
<reference evidence="2" key="1">
    <citation type="submission" date="2023-06" db="EMBL/GenBank/DDBJ databases">
        <authorList>
            <person name="Kurt Z."/>
        </authorList>
    </citation>
    <scope>NUCLEOTIDE SEQUENCE</scope>
</reference>
<feature type="region of interest" description="Disordered" evidence="1">
    <location>
        <begin position="199"/>
        <end position="237"/>
    </location>
</feature>
<comment type="caution">
    <text evidence="2">The sequence shown here is derived from an EMBL/GenBank/DDBJ whole genome shotgun (WGS) entry which is preliminary data.</text>
</comment>
<evidence type="ECO:0000313" key="3">
    <source>
        <dbReference type="EMBL" id="CAL5989948.1"/>
    </source>
</evidence>
<organism evidence="2">
    <name type="scientific">Hexamita inflata</name>
    <dbReference type="NCBI Taxonomy" id="28002"/>
    <lineage>
        <taxon>Eukaryota</taxon>
        <taxon>Metamonada</taxon>
        <taxon>Diplomonadida</taxon>
        <taxon>Hexamitidae</taxon>
        <taxon>Hexamitinae</taxon>
        <taxon>Hexamita</taxon>
    </lineage>
</organism>
<evidence type="ECO:0000313" key="4">
    <source>
        <dbReference type="Proteomes" id="UP001642409"/>
    </source>
</evidence>
<gene>
    <name evidence="3" type="ORF">HINF_LOCUS11109</name>
    <name evidence="2" type="ORF">HINF_LOCUS9992</name>
</gene>
<proteinExistence type="predicted"/>
<reference evidence="3 4" key="2">
    <citation type="submission" date="2024-07" db="EMBL/GenBank/DDBJ databases">
        <authorList>
            <person name="Akdeniz Z."/>
        </authorList>
    </citation>
    <scope>NUCLEOTIDE SEQUENCE [LARGE SCALE GENOMIC DNA]</scope>
</reference>
<dbReference type="EMBL" id="CATOUU010000248">
    <property type="protein sequence ID" value="CAI9922347.1"/>
    <property type="molecule type" value="Genomic_DNA"/>
</dbReference>
<evidence type="ECO:0000256" key="1">
    <source>
        <dbReference type="SAM" id="MobiDB-lite"/>
    </source>
</evidence>
<dbReference type="Proteomes" id="UP001642409">
    <property type="component" value="Unassembled WGS sequence"/>
</dbReference>
<accession>A0AA86TPV2</accession>